<dbReference type="EMBL" id="SMOL01000231">
    <property type="protein sequence ID" value="KAB2621343.1"/>
    <property type="molecule type" value="Genomic_DNA"/>
</dbReference>
<dbReference type="InterPro" id="IPR035669">
    <property type="entry name" value="SGNH_plant_lipase-like"/>
</dbReference>
<dbReference type="PANTHER" id="PTHR45648:SF156">
    <property type="entry name" value="ZINC FINGER PROTEIN"/>
    <property type="match status" value="1"/>
</dbReference>
<keyword evidence="6" id="KW-0238">DNA-binding</keyword>
<dbReference type="InterPro" id="IPR051058">
    <property type="entry name" value="GDSL_Est/Lipase"/>
</dbReference>
<dbReference type="Pfam" id="PF00657">
    <property type="entry name" value="Lipase_GDSL"/>
    <property type="match status" value="1"/>
</dbReference>
<evidence type="ECO:0000256" key="8">
    <source>
        <dbReference type="ARBA" id="ARBA00023242"/>
    </source>
</evidence>
<reference evidence="11" key="2">
    <citation type="submission" date="2019-10" db="EMBL/GenBank/DDBJ databases">
        <title>A de novo genome assembly of a pear dwarfing rootstock.</title>
        <authorList>
            <person name="Wang F."/>
            <person name="Wang J."/>
            <person name="Li S."/>
            <person name="Zhang Y."/>
            <person name="Fang M."/>
            <person name="Ma L."/>
            <person name="Zhao Y."/>
            <person name="Jiang S."/>
        </authorList>
    </citation>
    <scope>NUCLEOTIDE SEQUENCE [LARGE SCALE GENOMIC DNA]</scope>
</reference>
<dbReference type="SUPFAM" id="SSF54171">
    <property type="entry name" value="DNA-binding domain"/>
    <property type="match status" value="1"/>
</dbReference>
<comment type="caution">
    <text evidence="10">The sequence shown here is derived from an EMBL/GenBank/DDBJ whole genome shotgun (WGS) entry which is preliminary data.</text>
</comment>
<dbReference type="GO" id="GO:0003700">
    <property type="term" value="F:DNA-binding transcription factor activity"/>
    <property type="evidence" value="ECO:0007669"/>
    <property type="project" value="InterPro"/>
</dbReference>
<dbReference type="PANTHER" id="PTHR45648">
    <property type="entry name" value="GDSL LIPASE/ACYLHYDROLASE FAMILY PROTEIN (AFU_ORTHOLOGUE AFUA_4G14700)"/>
    <property type="match status" value="1"/>
</dbReference>
<dbReference type="GO" id="GO:0016042">
    <property type="term" value="P:lipid catabolic process"/>
    <property type="evidence" value="ECO:0007669"/>
    <property type="project" value="UniProtKB-KW"/>
</dbReference>
<evidence type="ECO:0000313" key="11">
    <source>
        <dbReference type="Proteomes" id="UP000327157"/>
    </source>
</evidence>
<dbReference type="CDD" id="cd01837">
    <property type="entry name" value="SGNH_plant_lipase_like"/>
    <property type="match status" value="1"/>
</dbReference>
<dbReference type="FunFam" id="3.40.50.1110:FF:000003">
    <property type="entry name" value="GDSL esterase/lipase APG"/>
    <property type="match status" value="1"/>
</dbReference>
<keyword evidence="4" id="KW-0442">Lipid degradation</keyword>
<dbReference type="InterPro" id="IPR001471">
    <property type="entry name" value="AP2/ERF_dom"/>
</dbReference>
<gene>
    <name evidence="10" type="ORF">D8674_023525</name>
</gene>
<dbReference type="SMART" id="SM00380">
    <property type="entry name" value="AP2"/>
    <property type="match status" value="1"/>
</dbReference>
<dbReference type="InterPro" id="IPR001087">
    <property type="entry name" value="GDSL"/>
</dbReference>
<dbReference type="Gene3D" id="3.30.730.10">
    <property type="entry name" value="AP2/ERF domain"/>
    <property type="match status" value="1"/>
</dbReference>
<evidence type="ECO:0000313" key="10">
    <source>
        <dbReference type="EMBL" id="KAB2621343.1"/>
    </source>
</evidence>
<dbReference type="InterPro" id="IPR036514">
    <property type="entry name" value="SGNH_hydro_sf"/>
</dbReference>
<dbReference type="GO" id="GO:0016788">
    <property type="term" value="F:hydrolase activity, acting on ester bonds"/>
    <property type="evidence" value="ECO:0007669"/>
    <property type="project" value="InterPro"/>
</dbReference>
<feature type="domain" description="AP2/ERF" evidence="9">
    <location>
        <begin position="99"/>
        <end position="156"/>
    </location>
</feature>
<comment type="similarity">
    <text evidence="2">Belongs to the 'GDSL' lipolytic enzyme family.</text>
</comment>
<evidence type="ECO:0000256" key="5">
    <source>
        <dbReference type="ARBA" id="ARBA00023015"/>
    </source>
</evidence>
<dbReference type="Pfam" id="PF00847">
    <property type="entry name" value="AP2"/>
    <property type="match status" value="1"/>
</dbReference>
<dbReference type="GO" id="GO:0003677">
    <property type="term" value="F:DNA binding"/>
    <property type="evidence" value="ECO:0007669"/>
    <property type="project" value="UniProtKB-KW"/>
</dbReference>
<keyword evidence="5" id="KW-0805">Transcription regulation</keyword>
<keyword evidence="7" id="KW-0804">Transcription</keyword>
<evidence type="ECO:0000256" key="2">
    <source>
        <dbReference type="ARBA" id="ARBA00008668"/>
    </source>
</evidence>
<dbReference type="Gene3D" id="3.40.50.1110">
    <property type="entry name" value="SGNH hydrolase"/>
    <property type="match status" value="1"/>
</dbReference>
<evidence type="ECO:0000256" key="7">
    <source>
        <dbReference type="ARBA" id="ARBA00023163"/>
    </source>
</evidence>
<comment type="subcellular location">
    <subcellularLocation>
        <location evidence="1">Nucleus</location>
    </subcellularLocation>
</comment>
<reference evidence="10 11" key="3">
    <citation type="submission" date="2019-11" db="EMBL/GenBank/DDBJ databases">
        <title>A de novo genome assembly of a pear dwarfing rootstock.</title>
        <authorList>
            <person name="Wang F."/>
            <person name="Wang J."/>
            <person name="Li S."/>
            <person name="Zhang Y."/>
            <person name="Fang M."/>
            <person name="Ma L."/>
            <person name="Zhao Y."/>
            <person name="Jiang S."/>
        </authorList>
    </citation>
    <scope>NUCLEOTIDE SEQUENCE [LARGE SCALE GENOMIC DNA]</scope>
    <source>
        <strain evidence="10">S2</strain>
        <tissue evidence="10">Leaf</tissue>
    </source>
</reference>
<name>A0A5N5H3U6_9ROSA</name>
<dbReference type="OrthoDB" id="1600564at2759"/>
<protein>
    <submittedName>
        <fullName evidence="10">GDSL esterase/lipase LTL1-like</fullName>
    </submittedName>
</protein>
<accession>A0A5N5H3U6</accession>
<dbReference type="InterPro" id="IPR016177">
    <property type="entry name" value="DNA-bd_dom_sf"/>
</dbReference>
<keyword evidence="8" id="KW-0539">Nucleus</keyword>
<keyword evidence="4" id="KW-0443">Lipid metabolism</keyword>
<evidence type="ECO:0000256" key="4">
    <source>
        <dbReference type="ARBA" id="ARBA00022963"/>
    </source>
</evidence>
<keyword evidence="11" id="KW-1185">Reference proteome</keyword>
<evidence type="ECO:0000259" key="9">
    <source>
        <dbReference type="PROSITE" id="PS51032"/>
    </source>
</evidence>
<sequence>MERSDSVGVAIGKRAGRSEWRIRLGMQKVCSLRVQFAAVNVVRVGGSDVRVVNGLLWFTFDDNIWKAGTAALGNGQFGNILQDASHMLKSFMRLKATFGRRETNKRTWGKWVAEIRDPNRGARLWLGTFNTSTETALAYDEAARKLYGSSTKLNLPDDHHHRSSSLSSANSTSSISLLAACAGRQAEARAFFVFGDSLVDNGNNDYLATTARADSYPYGIDYPTHRPTGRFSNGLNIPDLISEQIGSEPTLPYLSPQLTGQNLLVGANFASAGIGILNDTGIQFLNIIRIYKQLEYFQQYQTRVSALVGPEQAQRLVNEALILITLGGNDFVNNYYLLPFSARSRQFSLPDYVVYLISEYRKVLERLYELGARKVLVTGTGPLGCVPAELALHSRNGECAVELQRAASLFNPQLVDMINSLNSQFGSDAFVAANAYEMNMDFVSDPQAYGFTTSKIACCGQGPYNGLGLCTRASNLCPNRDLYAFWDAFHPSEKGNRLIVENILTGDEKYMYPMNLSTILALDSRT</sequence>
<evidence type="ECO:0000256" key="1">
    <source>
        <dbReference type="ARBA" id="ARBA00004123"/>
    </source>
</evidence>
<dbReference type="GO" id="GO:0005634">
    <property type="term" value="C:nucleus"/>
    <property type="evidence" value="ECO:0007669"/>
    <property type="project" value="UniProtKB-SubCell"/>
</dbReference>
<keyword evidence="3" id="KW-0378">Hydrolase</keyword>
<organism evidence="10 11">
    <name type="scientific">Pyrus ussuriensis x Pyrus communis</name>
    <dbReference type="NCBI Taxonomy" id="2448454"/>
    <lineage>
        <taxon>Eukaryota</taxon>
        <taxon>Viridiplantae</taxon>
        <taxon>Streptophyta</taxon>
        <taxon>Embryophyta</taxon>
        <taxon>Tracheophyta</taxon>
        <taxon>Spermatophyta</taxon>
        <taxon>Magnoliopsida</taxon>
        <taxon>eudicotyledons</taxon>
        <taxon>Gunneridae</taxon>
        <taxon>Pentapetalae</taxon>
        <taxon>rosids</taxon>
        <taxon>fabids</taxon>
        <taxon>Rosales</taxon>
        <taxon>Rosaceae</taxon>
        <taxon>Amygdaloideae</taxon>
        <taxon>Maleae</taxon>
        <taxon>Pyrus</taxon>
    </lineage>
</organism>
<dbReference type="InterPro" id="IPR036955">
    <property type="entry name" value="AP2/ERF_dom_sf"/>
</dbReference>
<proteinExistence type="inferred from homology"/>
<dbReference type="Proteomes" id="UP000327157">
    <property type="component" value="Chromosome 4"/>
</dbReference>
<dbReference type="SUPFAM" id="SSF52266">
    <property type="entry name" value="SGNH hydrolase"/>
    <property type="match status" value="1"/>
</dbReference>
<evidence type="ECO:0000256" key="3">
    <source>
        <dbReference type="ARBA" id="ARBA00022801"/>
    </source>
</evidence>
<dbReference type="AlphaFoldDB" id="A0A5N5H3U6"/>
<evidence type="ECO:0000256" key="6">
    <source>
        <dbReference type="ARBA" id="ARBA00023125"/>
    </source>
</evidence>
<dbReference type="PROSITE" id="PS51032">
    <property type="entry name" value="AP2_ERF"/>
    <property type="match status" value="1"/>
</dbReference>
<dbReference type="CDD" id="cd00018">
    <property type="entry name" value="AP2"/>
    <property type="match status" value="1"/>
</dbReference>
<reference evidence="10 11" key="1">
    <citation type="submission" date="2019-09" db="EMBL/GenBank/DDBJ databases">
        <authorList>
            <person name="Ou C."/>
        </authorList>
    </citation>
    <scope>NUCLEOTIDE SEQUENCE [LARGE SCALE GENOMIC DNA]</scope>
    <source>
        <strain evidence="10">S2</strain>
        <tissue evidence="10">Leaf</tissue>
    </source>
</reference>